<accession>A0ABR6EQZ2</accession>
<comment type="caution">
    <text evidence="1">The sequence shown here is derived from an EMBL/GenBank/DDBJ whole genome shotgun (WGS) entry which is preliminary data.</text>
</comment>
<gene>
    <name evidence="1" type="ORF">GM920_01905</name>
</gene>
<keyword evidence="2" id="KW-1185">Reference proteome</keyword>
<dbReference type="Proteomes" id="UP000636110">
    <property type="component" value="Unassembled WGS sequence"/>
</dbReference>
<name>A0ABR6EQZ2_9SPHI</name>
<evidence type="ECO:0000313" key="2">
    <source>
        <dbReference type="Proteomes" id="UP000636110"/>
    </source>
</evidence>
<organism evidence="1 2">
    <name type="scientific">Pedobacter gandavensis</name>
    <dbReference type="NCBI Taxonomy" id="2679963"/>
    <lineage>
        <taxon>Bacteria</taxon>
        <taxon>Pseudomonadati</taxon>
        <taxon>Bacteroidota</taxon>
        <taxon>Sphingobacteriia</taxon>
        <taxon>Sphingobacteriales</taxon>
        <taxon>Sphingobacteriaceae</taxon>
        <taxon>Pedobacter</taxon>
    </lineage>
</organism>
<protein>
    <submittedName>
        <fullName evidence="1">Uncharacterized protein</fullName>
    </submittedName>
</protein>
<dbReference type="EMBL" id="WNXC01000001">
    <property type="protein sequence ID" value="MBB2147656.1"/>
    <property type="molecule type" value="Genomic_DNA"/>
</dbReference>
<reference evidence="1 2" key="1">
    <citation type="submission" date="2019-11" db="EMBL/GenBank/DDBJ databases">
        <title>Description of Pedobacter sp. LMG 31462T.</title>
        <authorList>
            <person name="Carlier A."/>
            <person name="Qi S."/>
            <person name="Vandamme P."/>
        </authorList>
    </citation>
    <scope>NUCLEOTIDE SEQUENCE [LARGE SCALE GENOMIC DNA]</scope>
    <source>
        <strain evidence="1 2">LMG 31462</strain>
    </source>
</reference>
<evidence type="ECO:0000313" key="1">
    <source>
        <dbReference type="EMBL" id="MBB2147656.1"/>
    </source>
</evidence>
<dbReference type="RefSeq" id="WP_182952919.1">
    <property type="nucleotide sequence ID" value="NZ_WNXC01000001.1"/>
</dbReference>
<sequence length="113" mass="12915">MKEKISLRKGIFATVILVWTLLFVPNTFSANSSNDHPNFLYSSYFQGELLEDIPLDMGYTSAVKKAKYFQPRITNHDAIVSPLVPQTATKIAVASWNWPQHGEYSFLFRLTPF</sequence>
<proteinExistence type="predicted"/>